<sequence length="58" mass="6653">MRPQCLGALEVRTEPERAPAVYRKLELAQGLMDATVGIISNRKFRDDADSDPILRRRR</sequence>
<dbReference type="AlphaFoldDB" id="A4BL33"/>
<accession>A4BL33</accession>
<organism evidence="1 2">
    <name type="scientific">Nitrococcus mobilis Nb-231</name>
    <dbReference type="NCBI Taxonomy" id="314278"/>
    <lineage>
        <taxon>Bacteria</taxon>
        <taxon>Pseudomonadati</taxon>
        <taxon>Pseudomonadota</taxon>
        <taxon>Gammaproteobacteria</taxon>
        <taxon>Chromatiales</taxon>
        <taxon>Ectothiorhodospiraceae</taxon>
        <taxon>Nitrococcus</taxon>
    </lineage>
</organism>
<dbReference type="STRING" id="314278.NB231_14413"/>
<name>A4BL33_9GAMM</name>
<gene>
    <name evidence="1" type="ORF">NB231_14413</name>
</gene>
<dbReference type="Proteomes" id="UP000003374">
    <property type="component" value="Unassembled WGS sequence"/>
</dbReference>
<evidence type="ECO:0000313" key="1">
    <source>
        <dbReference type="EMBL" id="EAR23021.1"/>
    </source>
</evidence>
<dbReference type="HOGENOM" id="CLU_2974806_0_0_6"/>
<reference evidence="1 2" key="1">
    <citation type="submission" date="2006-02" db="EMBL/GenBank/DDBJ databases">
        <authorList>
            <person name="Waterbury J."/>
            <person name="Ferriera S."/>
            <person name="Johnson J."/>
            <person name="Kravitz S."/>
            <person name="Halpern A."/>
            <person name="Remington K."/>
            <person name="Beeson K."/>
            <person name="Tran B."/>
            <person name="Rogers Y.-H."/>
            <person name="Friedman R."/>
            <person name="Venter J.C."/>
        </authorList>
    </citation>
    <scope>NUCLEOTIDE SEQUENCE [LARGE SCALE GENOMIC DNA]</scope>
    <source>
        <strain evidence="1 2">Nb-231</strain>
    </source>
</reference>
<keyword evidence="2" id="KW-1185">Reference proteome</keyword>
<protein>
    <submittedName>
        <fullName evidence="1">Uncharacterized protein</fullName>
    </submittedName>
</protein>
<comment type="caution">
    <text evidence="1">The sequence shown here is derived from an EMBL/GenBank/DDBJ whole genome shotgun (WGS) entry which is preliminary data.</text>
</comment>
<evidence type="ECO:0000313" key="2">
    <source>
        <dbReference type="Proteomes" id="UP000003374"/>
    </source>
</evidence>
<proteinExistence type="predicted"/>
<dbReference type="EMBL" id="AAOF01000001">
    <property type="protein sequence ID" value="EAR23021.1"/>
    <property type="molecule type" value="Genomic_DNA"/>
</dbReference>